<organism evidence="3 4">
    <name type="scientific">Triparma columacea</name>
    <dbReference type="NCBI Taxonomy" id="722753"/>
    <lineage>
        <taxon>Eukaryota</taxon>
        <taxon>Sar</taxon>
        <taxon>Stramenopiles</taxon>
        <taxon>Ochrophyta</taxon>
        <taxon>Bolidophyceae</taxon>
        <taxon>Parmales</taxon>
        <taxon>Triparmaceae</taxon>
        <taxon>Triparma</taxon>
    </lineage>
</organism>
<accession>A0A9W7GNY7</accession>
<feature type="signal peptide" evidence="1">
    <location>
        <begin position="1"/>
        <end position="23"/>
    </location>
</feature>
<keyword evidence="4" id="KW-1185">Reference proteome</keyword>
<sequence length="359" mass="38067">MEKMKFLQLQASALFLISSFAHARHFSKNSFLSLSAAVSSIEKRISRDEGGRGIGDVVINGELLKAGKHIANMKKGQTVVILSGFPCCVERNPPSETDGPPGAFAIARSCVALGLKVVILTDECNEDVFISGAANVGIWAGGGNLKLESFPPESEWGEGEAKRLIEIAETSCDHIVAIERPGRAADGSCYTMRGISMDHLLAPLDKLIDLAKSSKPELIVTAIGDGGNELGFGKQYEATIKSKNILMPDKCVSVVSCDHLIVASVSNWGGFALAAAAGMAMHDGKEKGGGEGWESDPKKVVEKCLPSEIDETRILAGCVEAGCRDGVSGEMVSTVDGMSLEITLDCLRDVRELAGQGWR</sequence>
<dbReference type="PANTHER" id="PTHR32022">
    <property type="entry name" value="D-GLUTAMATE CYCLASE, MITOCHONDRIAL"/>
    <property type="match status" value="1"/>
</dbReference>
<dbReference type="AlphaFoldDB" id="A0A9W7GNY7"/>
<reference evidence="4" key="1">
    <citation type="journal article" date="2023" name="Commun. Biol.">
        <title>Genome analysis of Parmales, the sister group of diatoms, reveals the evolutionary specialization of diatoms from phago-mixotrophs to photoautotrophs.</title>
        <authorList>
            <person name="Ban H."/>
            <person name="Sato S."/>
            <person name="Yoshikawa S."/>
            <person name="Yamada K."/>
            <person name="Nakamura Y."/>
            <person name="Ichinomiya M."/>
            <person name="Sato N."/>
            <person name="Blanc-Mathieu R."/>
            <person name="Endo H."/>
            <person name="Kuwata A."/>
            <person name="Ogata H."/>
        </authorList>
    </citation>
    <scope>NUCLEOTIDE SEQUENCE [LARGE SCALE GENOMIC DNA]</scope>
</reference>
<keyword evidence="1" id="KW-0732">Signal</keyword>
<dbReference type="OrthoDB" id="204851at2759"/>
<protein>
    <recommendedName>
        <fullName evidence="2">D-glutamate cyclase-like C-terminal domain-containing protein</fullName>
    </recommendedName>
</protein>
<evidence type="ECO:0000313" key="3">
    <source>
        <dbReference type="EMBL" id="GMI48394.1"/>
    </source>
</evidence>
<name>A0A9W7GNY7_9STRA</name>
<evidence type="ECO:0000256" key="1">
    <source>
        <dbReference type="SAM" id="SignalP"/>
    </source>
</evidence>
<dbReference type="Pfam" id="PF14336">
    <property type="entry name" value="GLUCM-like_C"/>
    <property type="match status" value="1"/>
</dbReference>
<proteinExistence type="predicted"/>
<feature type="chain" id="PRO_5040742181" description="D-glutamate cyclase-like C-terminal domain-containing protein" evidence="1">
    <location>
        <begin position="24"/>
        <end position="359"/>
    </location>
</feature>
<dbReference type="InterPro" id="IPR025504">
    <property type="entry name" value="GLUCM_C"/>
</dbReference>
<evidence type="ECO:0000259" key="2">
    <source>
        <dbReference type="Pfam" id="PF14336"/>
    </source>
</evidence>
<dbReference type="Proteomes" id="UP001165065">
    <property type="component" value="Unassembled WGS sequence"/>
</dbReference>
<comment type="caution">
    <text evidence="3">The sequence shown here is derived from an EMBL/GenBank/DDBJ whole genome shotgun (WGS) entry which is preliminary data.</text>
</comment>
<feature type="domain" description="D-glutamate cyclase-like C-terminal" evidence="2">
    <location>
        <begin position="41"/>
        <end position="347"/>
    </location>
</feature>
<evidence type="ECO:0000313" key="4">
    <source>
        <dbReference type="Proteomes" id="UP001165065"/>
    </source>
</evidence>
<dbReference type="EMBL" id="BRYA01000389">
    <property type="protein sequence ID" value="GMI48394.1"/>
    <property type="molecule type" value="Genomic_DNA"/>
</dbReference>
<dbReference type="PANTHER" id="PTHR32022:SF10">
    <property type="entry name" value="D-GLUTAMATE CYCLASE, MITOCHONDRIAL"/>
    <property type="match status" value="1"/>
</dbReference>
<dbReference type="Gene3D" id="3.90.1640.20">
    <property type="entry name" value="TON_0340"/>
    <property type="match status" value="1"/>
</dbReference>
<gene>
    <name evidence="3" type="ORF">TrCOL_g10835</name>
</gene>